<feature type="region of interest" description="Disordered" evidence="1">
    <location>
        <begin position="1"/>
        <end position="72"/>
    </location>
</feature>
<gene>
    <name evidence="2" type="ORF">O181_037259</name>
</gene>
<comment type="caution">
    <text evidence="2">The sequence shown here is derived from an EMBL/GenBank/DDBJ whole genome shotgun (WGS) entry which is preliminary data.</text>
</comment>
<accession>A0A9Q3HCD1</accession>
<organism evidence="2 3">
    <name type="scientific">Austropuccinia psidii MF-1</name>
    <dbReference type="NCBI Taxonomy" id="1389203"/>
    <lineage>
        <taxon>Eukaryota</taxon>
        <taxon>Fungi</taxon>
        <taxon>Dikarya</taxon>
        <taxon>Basidiomycota</taxon>
        <taxon>Pucciniomycotina</taxon>
        <taxon>Pucciniomycetes</taxon>
        <taxon>Pucciniales</taxon>
        <taxon>Sphaerophragmiaceae</taxon>
        <taxon>Austropuccinia</taxon>
    </lineage>
</organism>
<dbReference type="PANTHER" id="PTHR47093">
    <property type="entry name" value="PROTEIN JSN1-RELATED"/>
    <property type="match status" value="1"/>
</dbReference>
<feature type="compositionally biased region" description="Polar residues" evidence="1">
    <location>
        <begin position="13"/>
        <end position="33"/>
    </location>
</feature>
<feature type="non-terminal residue" evidence="2">
    <location>
        <position position="965"/>
    </location>
</feature>
<evidence type="ECO:0000256" key="1">
    <source>
        <dbReference type="SAM" id="MobiDB-lite"/>
    </source>
</evidence>
<dbReference type="PANTHER" id="PTHR47093:SF1">
    <property type="entry name" value="PROTEIN JSN1-RELATED"/>
    <property type="match status" value="1"/>
</dbReference>
<evidence type="ECO:0000313" key="2">
    <source>
        <dbReference type="EMBL" id="MBW0497544.1"/>
    </source>
</evidence>
<feature type="compositionally biased region" description="Low complexity" evidence="1">
    <location>
        <begin position="34"/>
        <end position="58"/>
    </location>
</feature>
<protein>
    <recommendedName>
        <fullName evidence="4">CCHC-type domain-containing protein</fullName>
    </recommendedName>
</protein>
<dbReference type="Gene3D" id="4.10.60.10">
    <property type="entry name" value="Zinc finger, CCHC-type"/>
    <property type="match status" value="1"/>
</dbReference>
<sequence length="965" mass="105620">RSKDMSRPDTISLIKSGNLSNLSTPKSSNQTLQPPSDSSSISSRNNSPSINPPITSTSRRPRAGTMPSNFNSISSIHPFKLQSFTNNHHQNNNHNHSIDKNNQLNHPINHLTLSNHPLHHHLNHDLISQSNNLLISPSNNKSINPISLNHLNLNSSSSLSSDLNISLSLEKTRARAGTIALPPSSASSFFGKGVFSTNFTPRTSKMNEELSSIKSDDSSGLNDAELKTEAGHVRTLDYLGLDTDSPISPTNSNPPQSNLNNSEFYHHLINGYPIPGTSSNSNSSFSILANRMRASTISALTPPSINLRSNSNSFRRPSPFQTDENLFNHSHSTNNSSNLLEDDYSVPLGSANSLISQYATNRVNHLICPNDSIQSEAHDKPLTTYSTLLNLNNSNALLQPNSRPRATTVGTASLLAGNGLTIGAGNLVSVASANAVNAAAAAAVRNRAGTLAGLSKHTGYLNPLNTTNSETSTNINPIGYVTLDNMVLRWLNRLVSSTYFIIVSRACGTSNNLDITSQCVAFNRLMSIELKDGKAPFSLVLQLNEALIELKNWSGQLGEDHEMGQLVQRAVMRRPEVYRAMMDKLDTEISCSRSPTFTSCVLTLESCFQRPEVTCHNCNKQGHMAKDFPKSKSGRVNTSTSFPNIRPAVAPANFQAHYPIITPPTVFPFTNSHQNFHNNNHPTLKMTKQPDFYQPRYQEQPIPAMKSRIVEIGSSNKPKHQISVEEVTNPGDRQSVYDTGASHSLTGDLSALCRYRELTKPIPLSVATNTAQQSFVTGVGSLIYPGYNSRHIIINGVFYSPHATSTLISSAALIHLGSKMCHIGNDVLIHGNCGEPLLQANYHKDGQKWLLPVFSRLLACAIDDFDFKPSHTAAPCTEGISSINAPNSFSAMTTKTHVAEDKNDIPLHDNHQTTKDELMKWHCLFGHIGLRQIRKLLGKSSPICLLTDRWEINNCEVCLQAKSLH</sequence>
<keyword evidence="3" id="KW-1185">Reference proteome</keyword>
<dbReference type="Proteomes" id="UP000765509">
    <property type="component" value="Unassembled WGS sequence"/>
</dbReference>
<evidence type="ECO:0000313" key="3">
    <source>
        <dbReference type="Proteomes" id="UP000765509"/>
    </source>
</evidence>
<dbReference type="InterPro" id="IPR052645">
    <property type="entry name" value="Pumilio_domain_protein"/>
</dbReference>
<dbReference type="EMBL" id="AVOT02014250">
    <property type="protein sequence ID" value="MBW0497544.1"/>
    <property type="molecule type" value="Genomic_DNA"/>
</dbReference>
<dbReference type="AlphaFoldDB" id="A0A9Q3HCD1"/>
<dbReference type="OrthoDB" id="10513339at2759"/>
<proteinExistence type="predicted"/>
<dbReference type="GO" id="GO:0000288">
    <property type="term" value="P:nuclear-transcribed mRNA catabolic process, deadenylation-dependent decay"/>
    <property type="evidence" value="ECO:0007669"/>
    <property type="project" value="TreeGrafter"/>
</dbReference>
<reference evidence="2" key="1">
    <citation type="submission" date="2021-03" db="EMBL/GenBank/DDBJ databases">
        <title>Draft genome sequence of rust myrtle Austropuccinia psidii MF-1, a brazilian biotype.</title>
        <authorList>
            <person name="Quecine M.C."/>
            <person name="Pachon D.M.R."/>
            <person name="Bonatelli M.L."/>
            <person name="Correr F.H."/>
            <person name="Franceschini L.M."/>
            <person name="Leite T.F."/>
            <person name="Margarido G.R.A."/>
            <person name="Almeida C.A."/>
            <person name="Ferrarezi J.A."/>
            <person name="Labate C.A."/>
        </authorList>
    </citation>
    <scope>NUCLEOTIDE SEQUENCE</scope>
    <source>
        <strain evidence="2">MF-1</strain>
    </source>
</reference>
<evidence type="ECO:0008006" key="4">
    <source>
        <dbReference type="Google" id="ProtNLM"/>
    </source>
</evidence>
<name>A0A9Q3HCD1_9BASI</name>